<organism evidence="7 8">
    <name type="scientific">Musa troglodytarum</name>
    <name type="common">fe'i banana</name>
    <dbReference type="NCBI Taxonomy" id="320322"/>
    <lineage>
        <taxon>Eukaryota</taxon>
        <taxon>Viridiplantae</taxon>
        <taxon>Streptophyta</taxon>
        <taxon>Embryophyta</taxon>
        <taxon>Tracheophyta</taxon>
        <taxon>Spermatophyta</taxon>
        <taxon>Magnoliopsida</taxon>
        <taxon>Liliopsida</taxon>
        <taxon>Zingiberales</taxon>
        <taxon>Musaceae</taxon>
        <taxon>Musa</taxon>
    </lineage>
</organism>
<dbReference type="FunFam" id="3.90.79.10:FF:000020">
    <property type="entry name" value="Pre-mRNA cleavage factor Im subunit 2"/>
    <property type="match status" value="1"/>
</dbReference>
<evidence type="ECO:0000256" key="4">
    <source>
        <dbReference type="ARBA" id="ARBA00022884"/>
    </source>
</evidence>
<comment type="similarity">
    <text evidence="2">Belongs to the Nudix hydrolase family. CPSF5 subfamily.</text>
</comment>
<dbReference type="EMBL" id="CP097509">
    <property type="protein sequence ID" value="URE16860.1"/>
    <property type="molecule type" value="Genomic_DNA"/>
</dbReference>
<protein>
    <submittedName>
        <fullName evidence="7">Cleavage and polyadenylation specificity factor</fullName>
    </submittedName>
</protein>
<evidence type="ECO:0000256" key="6">
    <source>
        <dbReference type="ARBA" id="ARBA00054854"/>
    </source>
</evidence>
<dbReference type="AlphaFoldDB" id="A0A9E7GLE9"/>
<dbReference type="Gene3D" id="3.90.79.10">
    <property type="entry name" value="Nucleoside Triphosphate Pyrophosphohydrolase"/>
    <property type="match status" value="1"/>
</dbReference>
<dbReference type="GO" id="GO:0005849">
    <property type="term" value="C:mRNA cleavage factor complex"/>
    <property type="evidence" value="ECO:0007669"/>
    <property type="project" value="InterPro"/>
</dbReference>
<keyword evidence="5" id="KW-0539">Nucleus</keyword>
<keyword evidence="4" id="KW-0694">RNA-binding</keyword>
<dbReference type="InterPro" id="IPR016706">
    <property type="entry name" value="Cleav_polyA_spec_factor_su5"/>
</dbReference>
<dbReference type="GO" id="GO:0031124">
    <property type="term" value="P:mRNA 3'-end processing"/>
    <property type="evidence" value="ECO:0007669"/>
    <property type="project" value="InterPro"/>
</dbReference>
<dbReference type="GO" id="GO:0003729">
    <property type="term" value="F:mRNA binding"/>
    <property type="evidence" value="ECO:0007669"/>
    <property type="project" value="InterPro"/>
</dbReference>
<name>A0A9E7GLE9_9LILI</name>
<accession>A0A9E7GLE9</accession>
<dbReference type="PANTHER" id="PTHR13047">
    <property type="entry name" value="PRE-MRNA CLEAVAGE FACTOR IM, 25KD SUBUNIT"/>
    <property type="match status" value="1"/>
</dbReference>
<keyword evidence="8" id="KW-1185">Reference proteome</keyword>
<evidence type="ECO:0000313" key="7">
    <source>
        <dbReference type="EMBL" id="URE16860.1"/>
    </source>
</evidence>
<evidence type="ECO:0000256" key="2">
    <source>
        <dbReference type="ARBA" id="ARBA00009710"/>
    </source>
</evidence>
<evidence type="ECO:0000256" key="3">
    <source>
        <dbReference type="ARBA" id="ARBA00022664"/>
    </source>
</evidence>
<evidence type="ECO:0000256" key="1">
    <source>
        <dbReference type="ARBA" id="ARBA00004123"/>
    </source>
</evidence>
<reference evidence="7" key="1">
    <citation type="submission" date="2022-05" db="EMBL/GenBank/DDBJ databases">
        <title>The Musa troglodytarum L. genome provides insights into the mechanism of non-climacteric behaviour and enrichment of carotenoids.</title>
        <authorList>
            <person name="Wang J."/>
        </authorList>
    </citation>
    <scope>NUCLEOTIDE SEQUENCE</scope>
    <source>
        <tissue evidence="7">Leaf</tissue>
    </source>
</reference>
<dbReference type="PIRSF" id="PIRSF017888">
    <property type="entry name" value="CPSF-25"/>
    <property type="match status" value="1"/>
</dbReference>
<sequence length="137" mass="15758">MKVNYMKGGMRRTVEGILLVHERTHPHVVLLQMGNNFCKLPGGRLRPGESEIEGLKPKLHSKLGATSPSFQTDWQIGECVGTWWRPNFETFLYPQCPPHVTKPKECKKIFLVLLPEREYFAIPKKLEVDRCSIIRAT</sequence>
<evidence type="ECO:0000256" key="5">
    <source>
        <dbReference type="ARBA" id="ARBA00023242"/>
    </source>
</evidence>
<evidence type="ECO:0000313" key="8">
    <source>
        <dbReference type="Proteomes" id="UP001055439"/>
    </source>
</evidence>
<comment type="subcellular location">
    <subcellularLocation>
        <location evidence="1">Nucleus</location>
    </subcellularLocation>
</comment>
<keyword evidence="3" id="KW-0507">mRNA processing</keyword>
<proteinExistence type="inferred from homology"/>
<gene>
    <name evidence="7" type="ORF">MUK42_12209</name>
</gene>
<comment type="function">
    <text evidence="6">Component of the cleavage factor Im (CFIm) complex that plays a key role in pre-mRNA 3'-processing. Involved in association with CPSF6 or CPSF7 in pre-MRNA 3'-end poly(A) site cleavage and poly(A) addition. NUDT21/CPSF5 binds to cleavage and polyadenylation RNA substrates. The homodimer mediates simultaneous sequence-specific recognition of two 5'-UGUA-3' elements within the pre-mRNA. Binds to, but does not hydrolyze mono- and di-adenosine nucleotides. May have a role in mRNA export.</text>
</comment>
<dbReference type="OrthoDB" id="277288at2759"/>
<dbReference type="Proteomes" id="UP001055439">
    <property type="component" value="Chromosome 7"/>
</dbReference>
<dbReference type="Pfam" id="PF13869">
    <property type="entry name" value="NUDIX_2"/>
    <property type="match status" value="1"/>
</dbReference>